<name>M8BRV9_AEGTA</name>
<sequence length="202" mass="22380">MDPAPFPAPPPCSLSPHPHLTFARSHDGIRLCAARAPPALRSSMGTWMGRGRGGDGLCYRAALPSTSQLGAPPSTLVLRCSWLSIVKHKGGGEITRDKLLVKDGIDHMLILHDFFFDLSLWLVIQRMRGIEEVRKMTFSGLSMTYNAKTWNWEIEEPEFQWLFDNIQGEGEELRKMTFSGIGGGMTGRHGYSSPFSMCVPTG</sequence>
<organism evidence="1">
    <name type="scientific">Aegilops tauschii</name>
    <name type="common">Tausch's goatgrass</name>
    <name type="synonym">Aegilops squarrosa</name>
    <dbReference type="NCBI Taxonomy" id="37682"/>
    <lineage>
        <taxon>Eukaryota</taxon>
        <taxon>Viridiplantae</taxon>
        <taxon>Streptophyta</taxon>
        <taxon>Embryophyta</taxon>
        <taxon>Tracheophyta</taxon>
        <taxon>Spermatophyta</taxon>
        <taxon>Magnoliopsida</taxon>
        <taxon>Liliopsida</taxon>
        <taxon>Poales</taxon>
        <taxon>Poaceae</taxon>
        <taxon>BOP clade</taxon>
        <taxon>Pooideae</taxon>
        <taxon>Triticodae</taxon>
        <taxon>Triticeae</taxon>
        <taxon>Triticinae</taxon>
        <taxon>Aegilops</taxon>
    </lineage>
</organism>
<protein>
    <submittedName>
        <fullName evidence="1">Uncharacterized protein</fullName>
    </submittedName>
</protein>
<reference evidence="1" key="1">
    <citation type="submission" date="2015-06" db="UniProtKB">
        <authorList>
            <consortium name="EnsemblPlants"/>
        </authorList>
    </citation>
    <scope>IDENTIFICATION</scope>
</reference>
<proteinExistence type="predicted"/>
<dbReference type="AlphaFoldDB" id="M8BRV9"/>
<dbReference type="EnsemblPlants" id="EMT09534">
    <property type="protein sequence ID" value="EMT09534"/>
    <property type="gene ID" value="F775_07996"/>
</dbReference>
<accession>M8BRV9</accession>
<evidence type="ECO:0000313" key="1">
    <source>
        <dbReference type="EnsemblPlants" id="EMT09534"/>
    </source>
</evidence>